<feature type="transmembrane region" description="Helical" evidence="2">
    <location>
        <begin position="149"/>
        <end position="169"/>
    </location>
</feature>
<keyword evidence="2" id="KW-0812">Transmembrane</keyword>
<evidence type="ECO:0000313" key="3">
    <source>
        <dbReference type="EMBL" id="CCM05155.1"/>
    </source>
</evidence>
<dbReference type="OrthoDB" id="2552042at2759"/>
<evidence type="ECO:0000256" key="1">
    <source>
        <dbReference type="SAM" id="MobiDB-lite"/>
    </source>
</evidence>
<keyword evidence="4" id="KW-1185">Reference proteome</keyword>
<feature type="region of interest" description="Disordered" evidence="1">
    <location>
        <begin position="195"/>
        <end position="294"/>
    </location>
</feature>
<dbReference type="RefSeq" id="XP_012184438.1">
    <property type="nucleotide sequence ID" value="XM_012329048.1"/>
</dbReference>
<reference evidence="3 4" key="1">
    <citation type="journal article" date="2012" name="Appl. Environ. Microbiol.">
        <title>Short-read sequencing for genomic analysis of the brown rot fungus Fibroporia radiculosa.</title>
        <authorList>
            <person name="Tang J.D."/>
            <person name="Perkins A.D."/>
            <person name="Sonstegard T.S."/>
            <person name="Schroeder S.G."/>
            <person name="Burgess S.C."/>
            <person name="Diehl S.V."/>
        </authorList>
    </citation>
    <scope>NUCLEOTIDE SEQUENCE [LARGE SCALE GENOMIC DNA]</scope>
    <source>
        <strain evidence="3 4">TFFH 294</strain>
    </source>
</reference>
<keyword evidence="2" id="KW-0472">Membrane</keyword>
<accession>J4GUS9</accession>
<feature type="compositionally biased region" description="Polar residues" evidence="1">
    <location>
        <begin position="223"/>
        <end position="255"/>
    </location>
</feature>
<sequence>MKPREYCCCAIPVIYVGIYSALLEQFALGILAGTLSVATTSIVGAVTPSFAKWLFGIICYVGAGIQLLGFAGVRQEKPILFRRYTTLHLMTTLAAFAVAAVWIILSAAKHTQAETNCKNNFYNSTNSVVEQEGDTICKYFPWADIGIMSGLWVLLAIMQVYLYFVLLSYSSGQERDYRHFDSFYDASKPFASDIPLADRSDPWQSRPSTDALVNAGGHGRSDSIASTSTVMGDQMQQSRNLNGYGQTYNPPSQSGDGFRQDAGPTSRLANNQYDDEIESEYSQRSQAHPGMPGY</sequence>
<feature type="transmembrane region" description="Helical" evidence="2">
    <location>
        <begin position="53"/>
        <end position="73"/>
    </location>
</feature>
<dbReference type="AlphaFoldDB" id="J4GUS9"/>
<dbReference type="HOGENOM" id="CLU_078557_0_0_1"/>
<keyword evidence="2" id="KW-1133">Transmembrane helix</keyword>
<dbReference type="Proteomes" id="UP000006352">
    <property type="component" value="Unassembled WGS sequence"/>
</dbReference>
<dbReference type="InParanoid" id="J4GUS9"/>
<dbReference type="STRING" id="599839.J4GUS9"/>
<name>J4GUS9_9APHY</name>
<gene>
    <name evidence="3" type="ORF">FIBRA_07364</name>
</gene>
<dbReference type="EMBL" id="HE797181">
    <property type="protein sequence ID" value="CCM05155.1"/>
    <property type="molecule type" value="Genomic_DNA"/>
</dbReference>
<organism evidence="3 4">
    <name type="scientific">Fibroporia radiculosa</name>
    <dbReference type="NCBI Taxonomy" id="599839"/>
    <lineage>
        <taxon>Eukaryota</taxon>
        <taxon>Fungi</taxon>
        <taxon>Dikarya</taxon>
        <taxon>Basidiomycota</taxon>
        <taxon>Agaricomycotina</taxon>
        <taxon>Agaricomycetes</taxon>
        <taxon>Polyporales</taxon>
        <taxon>Fibroporiaceae</taxon>
        <taxon>Fibroporia</taxon>
    </lineage>
</organism>
<evidence type="ECO:0000256" key="2">
    <source>
        <dbReference type="SAM" id="Phobius"/>
    </source>
</evidence>
<proteinExistence type="predicted"/>
<evidence type="ECO:0000313" key="4">
    <source>
        <dbReference type="Proteomes" id="UP000006352"/>
    </source>
</evidence>
<protein>
    <submittedName>
        <fullName evidence="3">Uncharacterized protein</fullName>
    </submittedName>
</protein>
<feature type="transmembrane region" description="Helical" evidence="2">
    <location>
        <begin position="85"/>
        <end position="105"/>
    </location>
</feature>
<dbReference type="GeneID" id="24100066"/>